<keyword evidence="1" id="KW-1133">Transmembrane helix</keyword>
<dbReference type="AlphaFoldDB" id="U4L7W3"/>
<evidence type="ECO:0000313" key="2">
    <source>
        <dbReference type="EMBL" id="CCX12873.1"/>
    </source>
</evidence>
<proteinExistence type="predicted"/>
<gene>
    <name evidence="2" type="ORF">PCON_12467</name>
</gene>
<organism evidence="2 3">
    <name type="scientific">Pyronema omphalodes (strain CBS 100304)</name>
    <name type="common">Pyronema confluens</name>
    <dbReference type="NCBI Taxonomy" id="1076935"/>
    <lineage>
        <taxon>Eukaryota</taxon>
        <taxon>Fungi</taxon>
        <taxon>Dikarya</taxon>
        <taxon>Ascomycota</taxon>
        <taxon>Pezizomycotina</taxon>
        <taxon>Pezizomycetes</taxon>
        <taxon>Pezizales</taxon>
        <taxon>Pyronemataceae</taxon>
        <taxon>Pyronema</taxon>
    </lineage>
</organism>
<protein>
    <submittedName>
        <fullName evidence="2">Uncharacterized protein</fullName>
    </submittedName>
</protein>
<keyword evidence="3" id="KW-1185">Reference proteome</keyword>
<dbReference type="Proteomes" id="UP000018144">
    <property type="component" value="Unassembled WGS sequence"/>
</dbReference>
<accession>U4L7W3</accession>
<evidence type="ECO:0000256" key="1">
    <source>
        <dbReference type="SAM" id="Phobius"/>
    </source>
</evidence>
<sequence length="227" mass="26109">MRFTTRTERRASSFFSTCRFSGFCILIHFLALLYPLTLPIACYARLLTSLTSPRSVYLSLNSANKLPKDTRHENPRLLLLTNPNLLHRLEVAGIHSEIFQIFSWLREKTLPVPSSGYRAQKNKPPPRKPPTFLSTDAEIESLAVSWLRKRFFSEKRLPVFDLHQTLSNHPSISLPGLVLRLATQHRTPTCFPFPFRCKPIELGSTTMTPDSIIHRMIFFVRDDSSLQ</sequence>
<reference evidence="2 3" key="1">
    <citation type="journal article" date="2013" name="PLoS Genet.">
        <title>The genome and development-dependent transcriptomes of Pyronema confluens: a window into fungal evolution.</title>
        <authorList>
            <person name="Traeger S."/>
            <person name="Altegoer F."/>
            <person name="Freitag M."/>
            <person name="Gabaldon T."/>
            <person name="Kempken F."/>
            <person name="Kumar A."/>
            <person name="Marcet-Houben M."/>
            <person name="Poggeler S."/>
            <person name="Stajich J.E."/>
            <person name="Nowrousian M."/>
        </authorList>
    </citation>
    <scope>NUCLEOTIDE SEQUENCE [LARGE SCALE GENOMIC DNA]</scope>
    <source>
        <strain evidence="3">CBS 100304</strain>
        <tissue evidence="2">Vegetative mycelium</tissue>
    </source>
</reference>
<keyword evidence="1" id="KW-0812">Transmembrane</keyword>
<feature type="transmembrane region" description="Helical" evidence="1">
    <location>
        <begin position="20"/>
        <end position="46"/>
    </location>
</feature>
<keyword evidence="1" id="KW-0472">Membrane</keyword>
<dbReference type="EMBL" id="HF935726">
    <property type="protein sequence ID" value="CCX12873.1"/>
    <property type="molecule type" value="Genomic_DNA"/>
</dbReference>
<name>U4L7W3_PYROM</name>
<evidence type="ECO:0000313" key="3">
    <source>
        <dbReference type="Proteomes" id="UP000018144"/>
    </source>
</evidence>